<sequence length="389" mass="41215">MFKVGSAAFLRHGGFPPQQDDHDKKFADRLAQVQFWDAASVGRAYRELTKLPFLEATWDRFVHRGHKADNLKAVVTLAFHKHAMEEGKNPVNVPGDYPLALLTLAGNLSPMGEAALRQSLPPEHDNNATPNAFTQYLALPHRHQLAALIHLAQGGAHAPSSPACANANNAAAKAYAAAAKEFANHLFCADLAEDTRRRGADAELACGLAHWHGGRAAPAVMAYLSALDTFTALALPEPAARAGEALNTIAAAVAMQGDTQALLEALAKLGATAKEFETLVCLYDAAGRRSLAKTAYFYARRAYELREEDEAAKRAFVHADALDLAGAASERIARAAEKTAGRRASTGGPPVPLEAGYSEAPDARVERSTQQAAKQGAGRPLPPPAAGVG</sequence>
<dbReference type="Proteomes" id="UP000035050">
    <property type="component" value="Plasmid pPO70-1"/>
</dbReference>
<dbReference type="PATRIC" id="fig|573737.6.peg.5881"/>
<gene>
    <name evidence="2" type="ORF">MB84_29400</name>
</gene>
<dbReference type="RefSeq" id="WP_052654556.1">
    <property type="nucleotide sequence ID" value="NZ_CP011518.2"/>
</dbReference>
<organism evidence="2 3">
    <name type="scientific">Pandoraea oxalativorans</name>
    <dbReference type="NCBI Taxonomy" id="573737"/>
    <lineage>
        <taxon>Bacteria</taxon>
        <taxon>Pseudomonadati</taxon>
        <taxon>Pseudomonadota</taxon>
        <taxon>Betaproteobacteria</taxon>
        <taxon>Burkholderiales</taxon>
        <taxon>Burkholderiaceae</taxon>
        <taxon>Pandoraea</taxon>
    </lineage>
</organism>
<feature type="compositionally biased region" description="Pro residues" evidence="1">
    <location>
        <begin position="380"/>
        <end position="389"/>
    </location>
</feature>
<name>A0A0G3IEA5_9BURK</name>
<dbReference type="EMBL" id="CP011518">
    <property type="protein sequence ID" value="AKK24883.1"/>
    <property type="molecule type" value="Genomic_DNA"/>
</dbReference>
<accession>A0A0G3IEA5</accession>
<evidence type="ECO:0000256" key="1">
    <source>
        <dbReference type="SAM" id="MobiDB-lite"/>
    </source>
</evidence>
<protein>
    <submittedName>
        <fullName evidence="2">Uncharacterized protein</fullName>
    </submittedName>
</protein>
<evidence type="ECO:0000313" key="3">
    <source>
        <dbReference type="Proteomes" id="UP000035050"/>
    </source>
</evidence>
<evidence type="ECO:0000313" key="2">
    <source>
        <dbReference type="EMBL" id="AKK24883.1"/>
    </source>
</evidence>
<reference evidence="2" key="1">
    <citation type="submission" date="2016-06" db="EMBL/GenBank/DDBJ databases">
        <title>Pandoraea oxalativorans DSM 23570 Genome Sequencing.</title>
        <authorList>
            <person name="Ee R."/>
            <person name="Lim Y.-L."/>
            <person name="Yong D."/>
            <person name="Yin W.-F."/>
            <person name="Chan K.-G."/>
        </authorList>
    </citation>
    <scope>NUCLEOTIDE SEQUENCE</scope>
    <source>
        <strain evidence="2">DSM 23570</strain>
        <plasmid evidence="2">pPO70-1</plasmid>
    </source>
</reference>
<geneLocation type="plasmid" evidence="2 3">
    <name>pPO70-1</name>
</geneLocation>
<dbReference type="AlphaFoldDB" id="A0A0G3IEA5"/>
<keyword evidence="2" id="KW-0614">Plasmid</keyword>
<proteinExistence type="predicted"/>
<dbReference type="KEGG" id="pox:MB84_29400"/>
<feature type="region of interest" description="Disordered" evidence="1">
    <location>
        <begin position="336"/>
        <end position="389"/>
    </location>
</feature>
<keyword evidence="3" id="KW-1185">Reference proteome</keyword>